<sequence length="202" mass="22357">MAGAATVSPYISLTCTNLRNTISPSRPLSFPPQSLVLRHHFFRTRFNGNSRLISTHRSKGSIGEEELEEIDEAFSYNNDNVIGEEEEESDEDDDTESSLDLLFRFLQSMFKKLSKRVRKASRSVLPAVIPPQLVSFAVDGVLLLASLSILKALLEVACTIGGTVFVVILLLRVIWAAMAYFQLSGNNFNPNGTSYGRTQPVT</sequence>
<evidence type="ECO:0000313" key="3">
    <source>
        <dbReference type="Proteomes" id="UP000306102"/>
    </source>
</evidence>
<dbReference type="PANTHER" id="PTHR35474:SF3">
    <property type="entry name" value="PROTEIN SHORT HYPOCOTYL IN WHITE LIGHT 1"/>
    <property type="match status" value="1"/>
</dbReference>
<dbReference type="GO" id="GO:0009787">
    <property type="term" value="P:regulation of abscisic acid-activated signaling pathway"/>
    <property type="evidence" value="ECO:0007669"/>
    <property type="project" value="InterPro"/>
</dbReference>
<evidence type="ECO:0000313" key="2">
    <source>
        <dbReference type="EMBL" id="THG12908.1"/>
    </source>
</evidence>
<dbReference type="AlphaFoldDB" id="A0A4S4E9U1"/>
<gene>
    <name evidence="2" type="ORF">TEA_021386</name>
</gene>
<protein>
    <recommendedName>
        <fullName evidence="4">Protein SHORT HYPOCOTYL IN WHITE LIGHT 1</fullName>
    </recommendedName>
</protein>
<organism evidence="2 3">
    <name type="scientific">Camellia sinensis var. sinensis</name>
    <name type="common">China tea</name>
    <dbReference type="NCBI Taxonomy" id="542762"/>
    <lineage>
        <taxon>Eukaryota</taxon>
        <taxon>Viridiplantae</taxon>
        <taxon>Streptophyta</taxon>
        <taxon>Embryophyta</taxon>
        <taxon>Tracheophyta</taxon>
        <taxon>Spermatophyta</taxon>
        <taxon>Magnoliopsida</taxon>
        <taxon>eudicotyledons</taxon>
        <taxon>Gunneridae</taxon>
        <taxon>Pentapetalae</taxon>
        <taxon>asterids</taxon>
        <taxon>Ericales</taxon>
        <taxon>Theaceae</taxon>
        <taxon>Camellia</taxon>
    </lineage>
</organism>
<keyword evidence="1" id="KW-0472">Membrane</keyword>
<comment type="caution">
    <text evidence="2">The sequence shown here is derived from an EMBL/GenBank/DDBJ whole genome shotgun (WGS) entry which is preliminary data.</text>
</comment>
<dbReference type="GO" id="GO:0010100">
    <property type="term" value="P:negative regulation of photomorphogenesis"/>
    <property type="evidence" value="ECO:0007669"/>
    <property type="project" value="InterPro"/>
</dbReference>
<dbReference type="InterPro" id="IPR039324">
    <property type="entry name" value="SHW1"/>
</dbReference>
<reference evidence="2 3" key="1">
    <citation type="journal article" date="2018" name="Proc. Natl. Acad. Sci. U.S.A.">
        <title>Draft genome sequence of Camellia sinensis var. sinensis provides insights into the evolution of the tea genome and tea quality.</title>
        <authorList>
            <person name="Wei C."/>
            <person name="Yang H."/>
            <person name="Wang S."/>
            <person name="Zhao J."/>
            <person name="Liu C."/>
            <person name="Gao L."/>
            <person name="Xia E."/>
            <person name="Lu Y."/>
            <person name="Tai Y."/>
            <person name="She G."/>
            <person name="Sun J."/>
            <person name="Cao H."/>
            <person name="Tong W."/>
            <person name="Gao Q."/>
            <person name="Li Y."/>
            <person name="Deng W."/>
            <person name="Jiang X."/>
            <person name="Wang W."/>
            <person name="Chen Q."/>
            <person name="Zhang S."/>
            <person name="Li H."/>
            <person name="Wu J."/>
            <person name="Wang P."/>
            <person name="Li P."/>
            <person name="Shi C."/>
            <person name="Zheng F."/>
            <person name="Jian J."/>
            <person name="Huang B."/>
            <person name="Shan D."/>
            <person name="Shi M."/>
            <person name="Fang C."/>
            <person name="Yue Y."/>
            <person name="Li F."/>
            <person name="Li D."/>
            <person name="Wei S."/>
            <person name="Han B."/>
            <person name="Jiang C."/>
            <person name="Yin Y."/>
            <person name="Xia T."/>
            <person name="Zhang Z."/>
            <person name="Bennetzen J.L."/>
            <person name="Zhao S."/>
            <person name="Wan X."/>
        </authorList>
    </citation>
    <scope>NUCLEOTIDE SEQUENCE [LARGE SCALE GENOMIC DNA]</scope>
    <source>
        <strain evidence="3">cv. Shuchazao</strain>
        <tissue evidence="2">Leaf</tissue>
    </source>
</reference>
<evidence type="ECO:0008006" key="4">
    <source>
        <dbReference type="Google" id="ProtNLM"/>
    </source>
</evidence>
<dbReference type="Proteomes" id="UP000306102">
    <property type="component" value="Unassembled WGS sequence"/>
</dbReference>
<dbReference type="EMBL" id="SDRB02006216">
    <property type="protein sequence ID" value="THG12908.1"/>
    <property type="molecule type" value="Genomic_DNA"/>
</dbReference>
<feature type="transmembrane region" description="Helical" evidence="1">
    <location>
        <begin position="153"/>
        <end position="175"/>
    </location>
</feature>
<dbReference type="PANTHER" id="PTHR35474">
    <property type="entry name" value="ATP PHOSPHORIBOSYLTRANSFERASE REGULATORY SUBUNIT"/>
    <property type="match status" value="1"/>
</dbReference>
<evidence type="ECO:0000256" key="1">
    <source>
        <dbReference type="SAM" id="Phobius"/>
    </source>
</evidence>
<feature type="transmembrane region" description="Helical" evidence="1">
    <location>
        <begin position="124"/>
        <end position="147"/>
    </location>
</feature>
<proteinExistence type="predicted"/>
<keyword evidence="1" id="KW-0812">Transmembrane</keyword>
<accession>A0A4S4E9U1</accession>
<keyword evidence="1" id="KW-1133">Transmembrane helix</keyword>
<keyword evidence="3" id="KW-1185">Reference proteome</keyword>
<name>A0A4S4E9U1_CAMSN</name>